<dbReference type="EMBL" id="BDQB01000201">
    <property type="protein sequence ID" value="GBH22313.1"/>
    <property type="molecule type" value="Genomic_RNA"/>
</dbReference>
<dbReference type="AlphaFoldDB" id="A0A2V0RAF4"/>
<proteinExistence type="predicted"/>
<protein>
    <submittedName>
        <fullName evidence="1">Uncharacterized protein</fullName>
    </submittedName>
</protein>
<organism evidence="1">
    <name type="scientific">viral metagenome</name>
    <dbReference type="NCBI Taxonomy" id="1070528"/>
    <lineage>
        <taxon>unclassified sequences</taxon>
        <taxon>metagenomes</taxon>
        <taxon>organismal metagenomes</taxon>
    </lineage>
</organism>
<evidence type="ECO:0000313" key="1">
    <source>
        <dbReference type="EMBL" id="GBH22313.1"/>
    </source>
</evidence>
<name>A0A2V0RAF4_9ZZZZ</name>
<accession>A0A2V0RAF4</accession>
<comment type="caution">
    <text evidence="1">The sequence shown here is derived from an EMBL/GenBank/DDBJ whole genome shotgun (WGS) entry which is preliminary data.</text>
</comment>
<reference evidence="1" key="1">
    <citation type="submission" date="2017-04" db="EMBL/GenBank/DDBJ databases">
        <title>Unveiling RNA virosphere associated with marine microorganisms.</title>
        <authorList>
            <person name="Urayama S."/>
            <person name="Takaki Y."/>
            <person name="Nishi S."/>
            <person name="Yoshida Y."/>
            <person name="Deguchi S."/>
            <person name="Takai K."/>
            <person name="Nunoura T."/>
        </authorList>
    </citation>
    <scope>NUCLEOTIDE SEQUENCE</scope>
</reference>
<sequence>MPARPNAAIPISVIGGRGGVQAKPELSVSCASVSSDGSKPDYKGIIGYRCTADLQKTQRERIKREITALKTDIETGITRAASEGRAGSEHTISSSAWDISSAAIIDYFGGADGPLIFSVDNSGNSNVTIRVTIKPDPVGVDVDSIVKSANIRSMGLDLINLFNKGKSDLSIEVIKVVNRSIEDQVLSISRCDEKIDITIKRPSITEIMFYMKGFLTKAQSAGITYDEDKLADEAWKYVFKGDGYLKEFLEVERGLSTQFSMYESYANITVSGWEI</sequence>